<name>A0A840F7F6_9SPHN</name>
<evidence type="ECO:0000256" key="6">
    <source>
        <dbReference type="RuleBase" id="RU364113"/>
    </source>
</evidence>
<dbReference type="InterPro" id="IPR010201">
    <property type="entry name" value="HflK"/>
</dbReference>
<evidence type="ECO:0000259" key="8">
    <source>
        <dbReference type="SMART" id="SM00244"/>
    </source>
</evidence>
<feature type="domain" description="Band 7" evidence="8">
    <location>
        <begin position="102"/>
        <end position="268"/>
    </location>
</feature>
<dbReference type="Pfam" id="PF01145">
    <property type="entry name" value="Band_7"/>
    <property type="match status" value="1"/>
</dbReference>
<dbReference type="PANTHER" id="PTHR43327">
    <property type="entry name" value="STOMATIN-LIKE PROTEIN 2, MITOCHONDRIAL"/>
    <property type="match status" value="1"/>
</dbReference>
<evidence type="ECO:0000256" key="4">
    <source>
        <dbReference type="ARBA" id="ARBA00022989"/>
    </source>
</evidence>
<accession>A0A840F7F6</accession>
<dbReference type="Proteomes" id="UP000529795">
    <property type="component" value="Unassembled WGS sequence"/>
</dbReference>
<comment type="similarity">
    <text evidence="2 6">Belongs to the band 7/mec-2 family. HflK subfamily.</text>
</comment>
<evidence type="ECO:0000313" key="10">
    <source>
        <dbReference type="Proteomes" id="UP000529795"/>
    </source>
</evidence>
<keyword evidence="5" id="KW-0472">Membrane</keyword>
<comment type="caution">
    <text evidence="9">The sequence shown here is derived from an EMBL/GenBank/DDBJ whole genome shotgun (WGS) entry which is preliminary data.</text>
</comment>
<proteinExistence type="inferred from homology"/>
<dbReference type="CDD" id="cd03404">
    <property type="entry name" value="SPFH_HflK"/>
    <property type="match status" value="1"/>
</dbReference>
<dbReference type="InterPro" id="IPR001107">
    <property type="entry name" value="Band_7"/>
</dbReference>
<feature type="region of interest" description="Disordered" evidence="7">
    <location>
        <begin position="338"/>
        <end position="375"/>
    </location>
</feature>
<evidence type="ECO:0000256" key="3">
    <source>
        <dbReference type="ARBA" id="ARBA00022692"/>
    </source>
</evidence>
<dbReference type="SMART" id="SM00244">
    <property type="entry name" value="PHB"/>
    <property type="match status" value="1"/>
</dbReference>
<dbReference type="GO" id="GO:0016020">
    <property type="term" value="C:membrane"/>
    <property type="evidence" value="ECO:0007669"/>
    <property type="project" value="UniProtKB-SubCell"/>
</dbReference>
<dbReference type="RefSeq" id="WP_183986467.1">
    <property type="nucleotide sequence ID" value="NZ_JACIEV010000010.1"/>
</dbReference>
<dbReference type="InterPro" id="IPR050710">
    <property type="entry name" value="Band7/mec-2_domain"/>
</dbReference>
<dbReference type="GO" id="GO:0006508">
    <property type="term" value="P:proteolysis"/>
    <property type="evidence" value="ECO:0007669"/>
    <property type="project" value="UniProtKB-KW"/>
</dbReference>
<evidence type="ECO:0000256" key="1">
    <source>
        <dbReference type="ARBA" id="ARBA00004167"/>
    </source>
</evidence>
<keyword evidence="4" id="KW-1133">Transmembrane helix</keyword>
<evidence type="ECO:0000313" key="9">
    <source>
        <dbReference type="EMBL" id="MBB4155193.1"/>
    </source>
</evidence>
<dbReference type="AlphaFoldDB" id="A0A840F7F6"/>
<feature type="region of interest" description="Disordered" evidence="7">
    <location>
        <begin position="1"/>
        <end position="51"/>
    </location>
</feature>
<reference evidence="9 10" key="1">
    <citation type="submission" date="2020-08" db="EMBL/GenBank/DDBJ databases">
        <title>Genomic Encyclopedia of Type Strains, Phase IV (KMG-IV): sequencing the most valuable type-strain genomes for metagenomic binning, comparative biology and taxonomic classification.</title>
        <authorList>
            <person name="Goeker M."/>
        </authorList>
    </citation>
    <scope>NUCLEOTIDE SEQUENCE [LARGE SCALE GENOMIC DNA]</scope>
    <source>
        <strain evidence="9 10">YC6723</strain>
    </source>
</reference>
<dbReference type="GO" id="GO:0008233">
    <property type="term" value="F:peptidase activity"/>
    <property type="evidence" value="ECO:0007669"/>
    <property type="project" value="UniProtKB-KW"/>
</dbReference>
<evidence type="ECO:0000256" key="2">
    <source>
        <dbReference type="ARBA" id="ARBA00006971"/>
    </source>
</evidence>
<evidence type="ECO:0000256" key="7">
    <source>
        <dbReference type="SAM" id="MobiDB-lite"/>
    </source>
</evidence>
<protein>
    <recommendedName>
        <fullName evidence="6">Protein HflK</fullName>
    </recommendedName>
</protein>
<dbReference type="SUPFAM" id="SSF117892">
    <property type="entry name" value="Band 7/SPFH domain"/>
    <property type="match status" value="1"/>
</dbReference>
<keyword evidence="3" id="KW-0812">Transmembrane</keyword>
<comment type="subcellular location">
    <subcellularLocation>
        <location evidence="1">Membrane</location>
        <topology evidence="1">Single-pass membrane protein</topology>
    </subcellularLocation>
</comment>
<dbReference type="InterPro" id="IPR036013">
    <property type="entry name" value="Band_7/SPFH_dom_sf"/>
</dbReference>
<evidence type="ECO:0000256" key="5">
    <source>
        <dbReference type="ARBA" id="ARBA00023136"/>
    </source>
</evidence>
<organism evidence="9 10">
    <name type="scientific">Sphingomonas jinjuensis</name>
    <dbReference type="NCBI Taxonomy" id="535907"/>
    <lineage>
        <taxon>Bacteria</taxon>
        <taxon>Pseudomonadati</taxon>
        <taxon>Pseudomonadota</taxon>
        <taxon>Alphaproteobacteria</taxon>
        <taxon>Sphingomonadales</taxon>
        <taxon>Sphingomonadaceae</taxon>
        <taxon>Sphingomonas</taxon>
    </lineage>
</organism>
<keyword evidence="9" id="KW-0378">Hydrolase</keyword>
<keyword evidence="10" id="KW-1185">Reference proteome</keyword>
<dbReference type="Gene3D" id="3.30.479.30">
    <property type="entry name" value="Band 7 domain"/>
    <property type="match status" value="1"/>
</dbReference>
<dbReference type="EMBL" id="JACIEV010000010">
    <property type="protein sequence ID" value="MBB4155193.1"/>
    <property type="molecule type" value="Genomic_DNA"/>
</dbReference>
<comment type="function">
    <text evidence="6">HflC and HflK could encode or regulate a protease.</text>
</comment>
<comment type="subunit">
    <text evidence="6">HflC and HflK may interact to form a multimeric complex.</text>
</comment>
<dbReference type="PANTHER" id="PTHR43327:SF2">
    <property type="entry name" value="MODULATOR OF FTSH PROTEASE HFLK"/>
    <property type="match status" value="1"/>
</dbReference>
<gene>
    <name evidence="9" type="ORF">GGQ80_003111</name>
</gene>
<dbReference type="NCBIfam" id="TIGR01933">
    <property type="entry name" value="hflK"/>
    <property type="match status" value="1"/>
</dbReference>
<sequence>MIQLPGRRSRPPVLAVEPPKGPWSQGDDPSGTGPRNPWAVPPGGRRGGAKPSALDEFLKKARGGGGDGGGGGGFGNLPGGANARTLWAIGAGLVLVAWVGVTSIHPIGPQERGVVTYFGRYVGTLDPGIQVTLPAPIANVDKVDVQAIRTEDFPDGGGENLMLTRDQNIIDLAYSVRWSIADPVDFAFQIAEPRGTVRATAESAMREVVANVTLDEALTTGRQQIEAEVQQRMQQILDEYNAGIRIQGVGIKQADPPERVNDAFKDVTAAQQESIAFRNQAQSYAQQVIARAEGEAAQFDKVYEQYRLAPEVTRRRMYYETMEAVLARSDKTIVEPSNVVPYLSGQPTRRLAEPQVTQPQPQQPVQPQPQSGGGQ</sequence>
<keyword evidence="9" id="KW-0645">Protease</keyword>